<organism evidence="1">
    <name type="scientific">Anguilla anguilla</name>
    <name type="common">European freshwater eel</name>
    <name type="synonym">Muraena anguilla</name>
    <dbReference type="NCBI Taxonomy" id="7936"/>
    <lineage>
        <taxon>Eukaryota</taxon>
        <taxon>Metazoa</taxon>
        <taxon>Chordata</taxon>
        <taxon>Craniata</taxon>
        <taxon>Vertebrata</taxon>
        <taxon>Euteleostomi</taxon>
        <taxon>Actinopterygii</taxon>
        <taxon>Neopterygii</taxon>
        <taxon>Teleostei</taxon>
        <taxon>Anguilliformes</taxon>
        <taxon>Anguillidae</taxon>
        <taxon>Anguilla</taxon>
    </lineage>
</organism>
<reference evidence="1" key="2">
    <citation type="journal article" date="2015" name="Fish Shellfish Immunol.">
        <title>Early steps in the European eel (Anguilla anguilla)-Vibrio vulnificus interaction in the gills: Role of the RtxA13 toxin.</title>
        <authorList>
            <person name="Callol A."/>
            <person name="Pajuelo D."/>
            <person name="Ebbesson L."/>
            <person name="Teles M."/>
            <person name="MacKenzie S."/>
            <person name="Amaro C."/>
        </authorList>
    </citation>
    <scope>NUCLEOTIDE SEQUENCE</scope>
</reference>
<protein>
    <submittedName>
        <fullName evidence="1">Uncharacterized protein</fullName>
    </submittedName>
</protein>
<dbReference type="AlphaFoldDB" id="A0A0E9XLI4"/>
<dbReference type="EMBL" id="GBXM01005053">
    <property type="protein sequence ID" value="JAI03525.1"/>
    <property type="molecule type" value="Transcribed_RNA"/>
</dbReference>
<proteinExistence type="predicted"/>
<accession>A0A0E9XLI4</accession>
<name>A0A0E9XLI4_ANGAN</name>
<sequence>MRLDTHDLDQSWPISFLEIDCPVGFYSNPNGSLTKHTSFISWRFRRLVESDVPNWG</sequence>
<evidence type="ECO:0000313" key="1">
    <source>
        <dbReference type="EMBL" id="JAI03525.1"/>
    </source>
</evidence>
<reference evidence="1" key="1">
    <citation type="submission" date="2014-11" db="EMBL/GenBank/DDBJ databases">
        <authorList>
            <person name="Amaro Gonzalez C."/>
        </authorList>
    </citation>
    <scope>NUCLEOTIDE SEQUENCE</scope>
</reference>